<gene>
    <name evidence="2" type="ORF">BAMA_04025</name>
</gene>
<reference evidence="2 3" key="1">
    <citation type="submission" date="2014-06" db="EMBL/GenBank/DDBJ databases">
        <title>Draft genome sequence of Bacillus manliponensis JCM 15802 (MCCC 1A00708).</title>
        <authorList>
            <person name="Lai Q."/>
            <person name="Liu Y."/>
            <person name="Shao Z."/>
        </authorList>
    </citation>
    <scope>NUCLEOTIDE SEQUENCE [LARGE SCALE GENOMIC DNA]</scope>
    <source>
        <strain evidence="2 3">JCM 15802</strain>
    </source>
</reference>
<feature type="transmembrane region" description="Helical" evidence="1">
    <location>
        <begin position="7"/>
        <end position="28"/>
    </location>
</feature>
<evidence type="ECO:0000313" key="3">
    <source>
        <dbReference type="Proteomes" id="UP000027822"/>
    </source>
</evidence>
<dbReference type="EMBL" id="JOTN01000012">
    <property type="protein sequence ID" value="KEK18682.1"/>
    <property type="molecule type" value="Genomic_DNA"/>
</dbReference>
<keyword evidence="1" id="KW-0812">Transmembrane</keyword>
<keyword evidence="1" id="KW-0472">Membrane</keyword>
<organism evidence="2 3">
    <name type="scientific">Bacillus manliponensis</name>
    <dbReference type="NCBI Taxonomy" id="574376"/>
    <lineage>
        <taxon>Bacteria</taxon>
        <taxon>Bacillati</taxon>
        <taxon>Bacillota</taxon>
        <taxon>Bacilli</taxon>
        <taxon>Bacillales</taxon>
        <taxon>Bacillaceae</taxon>
        <taxon>Bacillus</taxon>
        <taxon>Bacillus cereus group</taxon>
    </lineage>
</organism>
<sequence>MFDMQRTILEGAFLSALFSVLILAILYYNPRLLLNDYPKEIQDAVPPKTVKEKYQSNISSLFVILILLFIPFLFTLRYDNETSFWAISLYFFIVFMIVNLVDLFLLDWIIFCKITPKFIVIPGTEGMEIYKDFIFHLKASLKGSIICAIFSLLLAGLRVLVKTG</sequence>
<evidence type="ECO:0000313" key="2">
    <source>
        <dbReference type="EMBL" id="KEK18682.1"/>
    </source>
</evidence>
<dbReference type="eggNOG" id="ENOG502ZA68">
    <property type="taxonomic scope" value="Bacteria"/>
</dbReference>
<keyword evidence="1" id="KW-1133">Transmembrane helix</keyword>
<evidence type="ECO:0000256" key="1">
    <source>
        <dbReference type="SAM" id="Phobius"/>
    </source>
</evidence>
<dbReference type="AlphaFoldDB" id="A0A073JWT4"/>
<comment type="caution">
    <text evidence="2">The sequence shown here is derived from an EMBL/GenBank/DDBJ whole genome shotgun (WGS) entry which is preliminary data.</text>
</comment>
<feature type="transmembrane region" description="Helical" evidence="1">
    <location>
        <begin position="143"/>
        <end position="161"/>
    </location>
</feature>
<name>A0A073JWT4_9BACI</name>
<dbReference type="STRING" id="574376.BAMA_04025"/>
<dbReference type="RefSeq" id="WP_034640306.1">
    <property type="nucleotide sequence ID" value="NZ_CBCSJC010000017.1"/>
</dbReference>
<keyword evidence="3" id="KW-1185">Reference proteome</keyword>
<accession>A0A073JWT4</accession>
<dbReference type="Proteomes" id="UP000027822">
    <property type="component" value="Unassembled WGS sequence"/>
</dbReference>
<protein>
    <recommendedName>
        <fullName evidence="4">Nitroreductase</fullName>
    </recommendedName>
</protein>
<feature type="transmembrane region" description="Helical" evidence="1">
    <location>
        <begin position="88"/>
        <end position="111"/>
    </location>
</feature>
<evidence type="ECO:0008006" key="4">
    <source>
        <dbReference type="Google" id="ProtNLM"/>
    </source>
</evidence>
<proteinExistence type="predicted"/>
<feature type="transmembrane region" description="Helical" evidence="1">
    <location>
        <begin position="58"/>
        <end position="76"/>
    </location>
</feature>